<proteinExistence type="predicted"/>
<feature type="compositionally biased region" description="Basic and acidic residues" evidence="1">
    <location>
        <begin position="53"/>
        <end position="62"/>
    </location>
</feature>
<organism evidence="2 3">
    <name type="scientific">Thermostaphylospora chromogena</name>
    <dbReference type="NCBI Taxonomy" id="35622"/>
    <lineage>
        <taxon>Bacteria</taxon>
        <taxon>Bacillati</taxon>
        <taxon>Actinomycetota</taxon>
        <taxon>Actinomycetes</taxon>
        <taxon>Streptosporangiales</taxon>
        <taxon>Thermomonosporaceae</taxon>
        <taxon>Thermostaphylospora</taxon>
    </lineage>
</organism>
<name>A0A1H1CBD8_9ACTN</name>
<keyword evidence="3" id="KW-1185">Reference proteome</keyword>
<protein>
    <submittedName>
        <fullName evidence="2">Uncharacterized protein</fullName>
    </submittedName>
</protein>
<gene>
    <name evidence="2" type="ORF">SAMN04489764_1388</name>
</gene>
<dbReference type="RefSeq" id="WP_093258287.1">
    <property type="nucleotide sequence ID" value="NZ_FNKK01000002.1"/>
</dbReference>
<reference evidence="2 3" key="1">
    <citation type="submission" date="2016-10" db="EMBL/GenBank/DDBJ databases">
        <authorList>
            <person name="de Groot N.N."/>
        </authorList>
    </citation>
    <scope>NUCLEOTIDE SEQUENCE [LARGE SCALE GENOMIC DNA]</scope>
    <source>
        <strain evidence="2 3">DSM 43794</strain>
    </source>
</reference>
<accession>A0A1H1CBD8</accession>
<evidence type="ECO:0000313" key="3">
    <source>
        <dbReference type="Proteomes" id="UP000217103"/>
    </source>
</evidence>
<sequence length="62" mass="6958">MTTPEEGAPKTHETDQALRRQAERAERTAPDRRKPAAETEMGTQLKQAMEEAGMDREDFTGP</sequence>
<dbReference type="AlphaFoldDB" id="A0A1H1CBD8"/>
<evidence type="ECO:0000313" key="2">
    <source>
        <dbReference type="EMBL" id="SDQ61389.1"/>
    </source>
</evidence>
<dbReference type="Proteomes" id="UP000217103">
    <property type="component" value="Unassembled WGS sequence"/>
</dbReference>
<feature type="region of interest" description="Disordered" evidence="1">
    <location>
        <begin position="1"/>
        <end position="62"/>
    </location>
</feature>
<evidence type="ECO:0000256" key="1">
    <source>
        <dbReference type="SAM" id="MobiDB-lite"/>
    </source>
</evidence>
<dbReference type="OrthoDB" id="3482153at2"/>
<feature type="compositionally biased region" description="Basic and acidic residues" evidence="1">
    <location>
        <begin position="7"/>
        <end position="37"/>
    </location>
</feature>
<dbReference type="EMBL" id="FNKK01000002">
    <property type="protein sequence ID" value="SDQ61389.1"/>
    <property type="molecule type" value="Genomic_DNA"/>
</dbReference>
<dbReference type="STRING" id="35622.SAMN04489764_1388"/>